<feature type="region of interest" description="Disordered" evidence="4">
    <location>
        <begin position="829"/>
        <end position="860"/>
    </location>
</feature>
<feature type="region of interest" description="Disordered" evidence="4">
    <location>
        <begin position="288"/>
        <end position="308"/>
    </location>
</feature>
<feature type="compositionally biased region" description="Polar residues" evidence="4">
    <location>
        <begin position="673"/>
        <end position="683"/>
    </location>
</feature>
<organism evidence="6 7">
    <name type="scientific">Cinchona calisaya</name>
    <dbReference type="NCBI Taxonomy" id="153742"/>
    <lineage>
        <taxon>Eukaryota</taxon>
        <taxon>Viridiplantae</taxon>
        <taxon>Streptophyta</taxon>
        <taxon>Embryophyta</taxon>
        <taxon>Tracheophyta</taxon>
        <taxon>Spermatophyta</taxon>
        <taxon>Magnoliopsida</taxon>
        <taxon>eudicotyledons</taxon>
        <taxon>Gunneridae</taxon>
        <taxon>Pentapetalae</taxon>
        <taxon>asterids</taxon>
        <taxon>lamiids</taxon>
        <taxon>Gentianales</taxon>
        <taxon>Rubiaceae</taxon>
        <taxon>Cinchonoideae</taxon>
        <taxon>Cinchoneae</taxon>
        <taxon>Cinchona</taxon>
    </lineage>
</organism>
<feature type="region of interest" description="Disordered" evidence="4">
    <location>
        <begin position="659"/>
        <end position="757"/>
    </location>
</feature>
<name>A0ABD2ZR00_9GENT</name>
<keyword evidence="3" id="KW-0539">Nucleus</keyword>
<feature type="compositionally biased region" description="Basic and acidic residues" evidence="4">
    <location>
        <begin position="747"/>
        <end position="756"/>
    </location>
</feature>
<dbReference type="Pfam" id="PF08167">
    <property type="entry name" value="RIX1"/>
    <property type="match status" value="1"/>
</dbReference>
<dbReference type="AlphaFoldDB" id="A0ABD2ZR00"/>
<feature type="compositionally biased region" description="Polar residues" evidence="4">
    <location>
        <begin position="493"/>
        <end position="503"/>
    </location>
</feature>
<evidence type="ECO:0000256" key="4">
    <source>
        <dbReference type="SAM" id="MobiDB-lite"/>
    </source>
</evidence>
<dbReference type="InterPro" id="IPR012583">
    <property type="entry name" value="RIX1_N"/>
</dbReference>
<sequence length="907" mass="99699">MAASNQIQGMYDVALKPQLLRSLLKEYVPDEKHPFRNPSDLSHVVSAVKTHRLLSECAPHSTNQKLIESWKSAVDAWVKRVSALASSNMPDKSWAGICLLGLTCQECSSERFLASYSEWFNKIFSHIQPPSDSHFVRVASCSSMSDLFTRLGGFPNAKKDGTSQASKLIQPLLKLLNEDGSEVAWEEAISLLCTLVQVFPSSVSRHYDNVEASIFSKFMSENCNVSIVKKLAHGFAILPKSRGDEDSWSLMMQKFLIFINNQLNITFQGLEEEARSIEIVRLLLPPGKDPPPPLGGATASGKNSDQAMKRPEQVLVSRVSTLMTCCCTMLTHSYPVQVAVPVRALVALVKRVLLVDGSLSQSYPFMTAMRQDFICLELPVLHACSMELLSAIVKGLRSQLLPHVADITRLLTEYFRTCALPELRIKVYSIMKALLMSMGIGIAIYLIQEVISNALIDLDPHGHESSSTCSAAYSKATEEAMQQPSQRKRKHPTSTGSLGDQSTKGSLEVEKNQYLTPISVRIAALEALEALLTVAGALRSDGWRSDIDNLLITVATTACKVGWSDDKSTVVYGEANPVWEDFQLAALRALLASLLSPGRVRPPHLAEGLELFRRGTRESGTKISEYCSHALLALEVLIHPRALPVIDFQSAVDHYDGASLKPSEINSRDQRKNTSFHFTQGKQPPQPESDDDDLYESWLANSDGRDETEVPLTKLGKYTSSDKEPSGTSTNPSFEKLPHGDFPSATNEHEEGEHEASLTVATDVVSVDRDEMIIELVTDESYKQPEDHDHLEARNLVAAAGDHTVIKSDALVSSSITSKYTDFVVESGKDVSSSETDRKTTVFQKSSAPTSATDEVTSQDDEYTRIMERISATISNSERGKGVVVEIKDDASMDSIPDIVDGDPDSD</sequence>
<dbReference type="Proteomes" id="UP001630127">
    <property type="component" value="Unassembled WGS sequence"/>
</dbReference>
<feature type="region of interest" description="Disordered" evidence="4">
    <location>
        <begin position="467"/>
        <end position="503"/>
    </location>
</feature>
<evidence type="ECO:0000256" key="3">
    <source>
        <dbReference type="ARBA" id="ARBA00023242"/>
    </source>
</evidence>
<dbReference type="GO" id="GO:0005634">
    <property type="term" value="C:nucleus"/>
    <property type="evidence" value="ECO:0007669"/>
    <property type="project" value="UniProtKB-SubCell"/>
</dbReference>
<dbReference type="InterPro" id="IPR016024">
    <property type="entry name" value="ARM-type_fold"/>
</dbReference>
<evidence type="ECO:0000313" key="6">
    <source>
        <dbReference type="EMBL" id="KAL3520882.1"/>
    </source>
</evidence>
<evidence type="ECO:0000313" key="7">
    <source>
        <dbReference type="Proteomes" id="UP001630127"/>
    </source>
</evidence>
<comment type="subcellular location">
    <subcellularLocation>
        <location evidence="1">Nucleus</location>
    </subcellularLocation>
</comment>
<comment type="caution">
    <text evidence="6">The sequence shown here is derived from an EMBL/GenBank/DDBJ whole genome shotgun (WGS) entry which is preliminary data.</text>
</comment>
<reference evidence="6 7" key="1">
    <citation type="submission" date="2024-11" db="EMBL/GenBank/DDBJ databases">
        <title>A near-complete genome assembly of Cinchona calisaya.</title>
        <authorList>
            <person name="Lian D.C."/>
            <person name="Zhao X.W."/>
            <person name="Wei L."/>
        </authorList>
    </citation>
    <scope>NUCLEOTIDE SEQUENCE [LARGE SCALE GENOMIC DNA]</scope>
    <source>
        <tissue evidence="6">Nenye</tissue>
    </source>
</reference>
<comment type="similarity">
    <text evidence="2">Belongs to the RIX1/PELP1 family.</text>
</comment>
<dbReference type="SUPFAM" id="SSF48371">
    <property type="entry name" value="ARM repeat"/>
    <property type="match status" value="1"/>
</dbReference>
<dbReference type="EMBL" id="JBJUIK010000008">
    <property type="protein sequence ID" value="KAL3520882.1"/>
    <property type="molecule type" value="Genomic_DNA"/>
</dbReference>
<protein>
    <recommendedName>
        <fullName evidence="5">Pre-rRNA-processing protein RIX1 N-terminal domain-containing protein</fullName>
    </recommendedName>
</protein>
<evidence type="ECO:0000256" key="1">
    <source>
        <dbReference type="ARBA" id="ARBA00004123"/>
    </source>
</evidence>
<evidence type="ECO:0000259" key="5">
    <source>
        <dbReference type="Pfam" id="PF08167"/>
    </source>
</evidence>
<accession>A0ABD2ZR00</accession>
<keyword evidence="7" id="KW-1185">Reference proteome</keyword>
<dbReference type="PANTHER" id="PTHR34105:SF1">
    <property type="entry name" value="PROLINE-, GLUTAMIC ACID- AND LEUCINE-RICH PROTEIN 1"/>
    <property type="match status" value="1"/>
</dbReference>
<feature type="domain" description="Pre-rRNA-processing protein RIX1 N-terminal" evidence="5">
    <location>
        <begin position="19"/>
        <end position="224"/>
    </location>
</feature>
<dbReference type="PANTHER" id="PTHR34105">
    <property type="entry name" value="PROLINE-, GLUTAMIC ACID- AND LEUCINE-RICH PROTEIN 1"/>
    <property type="match status" value="1"/>
</dbReference>
<evidence type="ECO:0000256" key="2">
    <source>
        <dbReference type="ARBA" id="ARBA00010511"/>
    </source>
</evidence>
<dbReference type="Gene3D" id="1.25.10.10">
    <property type="entry name" value="Leucine-rich Repeat Variant"/>
    <property type="match status" value="1"/>
</dbReference>
<dbReference type="InterPro" id="IPR011989">
    <property type="entry name" value="ARM-like"/>
</dbReference>
<proteinExistence type="inferred from homology"/>
<gene>
    <name evidence="6" type="ORF">ACH5RR_019031</name>
</gene>
<feature type="compositionally biased region" description="Polar residues" evidence="4">
    <location>
        <begin position="841"/>
        <end position="856"/>
    </location>
</feature>